<feature type="transmembrane region" description="Helical" evidence="1">
    <location>
        <begin position="209"/>
        <end position="230"/>
    </location>
</feature>
<evidence type="ECO:0000256" key="1">
    <source>
        <dbReference type="SAM" id="Phobius"/>
    </source>
</evidence>
<keyword evidence="1" id="KW-0472">Membrane</keyword>
<evidence type="ECO:0000313" key="3">
    <source>
        <dbReference type="Proteomes" id="UP000262371"/>
    </source>
</evidence>
<name>A0A371Z170_9PROT</name>
<dbReference type="RefSeq" id="WP_116702728.1">
    <property type="nucleotide sequence ID" value="NZ_QUWV01000052.1"/>
</dbReference>
<feature type="transmembrane region" description="Helical" evidence="1">
    <location>
        <begin position="341"/>
        <end position="359"/>
    </location>
</feature>
<dbReference type="EMBL" id="QUWV01000052">
    <property type="protein sequence ID" value="RFD20241.1"/>
    <property type="molecule type" value="Genomic_DNA"/>
</dbReference>
<evidence type="ECO:0000313" key="2">
    <source>
        <dbReference type="EMBL" id="RFD20241.1"/>
    </source>
</evidence>
<accession>A0A371Z170</accession>
<dbReference type="AlphaFoldDB" id="A0A371Z170"/>
<gene>
    <name evidence="2" type="ORF">DY926_07070</name>
</gene>
<feature type="transmembrane region" description="Helical" evidence="1">
    <location>
        <begin position="31"/>
        <end position="48"/>
    </location>
</feature>
<feature type="transmembrane region" description="Helical" evidence="1">
    <location>
        <begin position="6"/>
        <end position="24"/>
    </location>
</feature>
<sequence>MMSLPLYASLTAGWMVLAVVALLGAGSSLQLRGVLAFVLLGLGIAGHVPVADAAQAFMALCPALALCVETCRPADRGGAARSGGLKALLPFILSGNASLALAFGRCDLLGVFIGASLAVRLAGAWGPRGLDGDGWRQLRGTAAGLILAQGGLFLLRAGWGTMPDQAGAVLLAGGLFMACGLLSSPAHAPMEGNMDQLMVIPVIAQAAGSWPQLAPVLTFFALVCLAWSVLPRQDRESCVPDWGGWALLAAGLPARQASLPLAACLLMLACTPRVGHGPEKGREGMNNLILWPPFLPGVALVLVLVAQMRASVPIGLLAGVSLWPSLAGSRQAPVSFRGRTLLLLALGCMVLAIVVRRGMVQP</sequence>
<organism evidence="2 3">
    <name type="scientific">Komagataeibacter melaceti</name>
    <dbReference type="NCBI Taxonomy" id="2766577"/>
    <lineage>
        <taxon>Bacteria</taxon>
        <taxon>Pseudomonadati</taxon>
        <taxon>Pseudomonadota</taxon>
        <taxon>Alphaproteobacteria</taxon>
        <taxon>Acetobacterales</taxon>
        <taxon>Acetobacteraceae</taxon>
        <taxon>Komagataeibacter</taxon>
    </lineage>
</organism>
<protein>
    <submittedName>
        <fullName evidence="2">Uncharacterized protein</fullName>
    </submittedName>
</protein>
<keyword evidence="1" id="KW-0812">Transmembrane</keyword>
<feature type="transmembrane region" description="Helical" evidence="1">
    <location>
        <begin position="138"/>
        <end position="159"/>
    </location>
</feature>
<dbReference type="OrthoDB" id="7283410at2"/>
<dbReference type="Proteomes" id="UP000262371">
    <property type="component" value="Unassembled WGS sequence"/>
</dbReference>
<feature type="transmembrane region" description="Helical" evidence="1">
    <location>
        <begin position="165"/>
        <end position="188"/>
    </location>
</feature>
<comment type="caution">
    <text evidence="2">The sequence shown here is derived from an EMBL/GenBank/DDBJ whole genome shotgun (WGS) entry which is preliminary data.</text>
</comment>
<reference evidence="2 3" key="1">
    <citation type="submission" date="2018-08" db="EMBL/GenBank/DDBJ databases">
        <title>Komagataeibacter sp. AV 382.</title>
        <authorList>
            <person name="Skraban J."/>
            <person name="Trcek J."/>
        </authorList>
    </citation>
    <scope>NUCLEOTIDE SEQUENCE [LARGE SCALE GENOMIC DNA]</scope>
    <source>
        <strain evidence="2 3">AV 382</strain>
    </source>
</reference>
<feature type="transmembrane region" description="Helical" evidence="1">
    <location>
        <begin position="288"/>
        <end position="306"/>
    </location>
</feature>
<keyword evidence="3" id="KW-1185">Reference proteome</keyword>
<keyword evidence="1" id="KW-1133">Transmembrane helix</keyword>
<proteinExistence type="predicted"/>